<accession>A0A5C1YE52</accession>
<dbReference type="EMBL" id="CP043505">
    <property type="protein sequence ID" value="QEO13072.1"/>
    <property type="molecule type" value="Genomic_DNA"/>
</dbReference>
<sequence>MNLITSVGAGIVAGAVGTAAMDLLWYRRYRRRGGRERFSSWESAAGVRTWDAASAPGQVGRKVAELVSGSTPPDSWARPTTNVVHWATGIGWGITHGVAQAVSSRPRAVAAALGPTAWLASYAILPVLGVYRPIWKYDARTLGKDLSAHLVFGLATAAAHAILTKAGRRR</sequence>
<evidence type="ECO:0000313" key="3">
    <source>
        <dbReference type="Proteomes" id="UP000324678"/>
    </source>
</evidence>
<reference evidence="2 3" key="1">
    <citation type="submission" date="2019-09" db="EMBL/GenBank/DDBJ databases">
        <title>Genome sequencing of strain KACC 19306.</title>
        <authorList>
            <person name="Heo J."/>
            <person name="Kim S.-J."/>
            <person name="Kim J.-S."/>
            <person name="Hong S.-B."/>
            <person name="Kwon S.-W."/>
        </authorList>
    </citation>
    <scope>NUCLEOTIDE SEQUENCE [LARGE SCALE GENOMIC DNA]</scope>
    <source>
        <strain evidence="2 3">KACC 19306</strain>
    </source>
</reference>
<evidence type="ECO:0008006" key="4">
    <source>
        <dbReference type="Google" id="ProtNLM"/>
    </source>
</evidence>
<feature type="transmembrane region" description="Helical" evidence="1">
    <location>
        <begin position="109"/>
        <end position="134"/>
    </location>
</feature>
<name>A0A5C1YE52_9MICO</name>
<dbReference type="KEGG" id="ail:FLP10_00555"/>
<gene>
    <name evidence="2" type="ORF">FLP10_00555</name>
</gene>
<protein>
    <recommendedName>
        <fullName evidence="4">DUF1440 domain-containing protein</fullName>
    </recommendedName>
</protein>
<dbReference type="Proteomes" id="UP000324678">
    <property type="component" value="Chromosome"/>
</dbReference>
<proteinExistence type="predicted"/>
<dbReference type="RefSeq" id="WP_149159096.1">
    <property type="nucleotide sequence ID" value="NZ_CP043505.1"/>
</dbReference>
<keyword evidence="1" id="KW-1133">Transmembrane helix</keyword>
<feature type="transmembrane region" description="Helical" evidence="1">
    <location>
        <begin position="6"/>
        <end position="26"/>
    </location>
</feature>
<keyword evidence="1" id="KW-0812">Transmembrane</keyword>
<keyword evidence="1" id="KW-0472">Membrane</keyword>
<dbReference type="AlphaFoldDB" id="A0A5C1YE52"/>
<evidence type="ECO:0000256" key="1">
    <source>
        <dbReference type="SAM" id="Phobius"/>
    </source>
</evidence>
<evidence type="ECO:0000313" key="2">
    <source>
        <dbReference type="EMBL" id="QEO13072.1"/>
    </source>
</evidence>
<feature type="transmembrane region" description="Helical" evidence="1">
    <location>
        <begin position="146"/>
        <end position="163"/>
    </location>
</feature>
<organism evidence="2 3">
    <name type="scientific">Agromyces intestinalis</name>
    <dbReference type="NCBI Taxonomy" id="2592652"/>
    <lineage>
        <taxon>Bacteria</taxon>
        <taxon>Bacillati</taxon>
        <taxon>Actinomycetota</taxon>
        <taxon>Actinomycetes</taxon>
        <taxon>Micrococcales</taxon>
        <taxon>Microbacteriaceae</taxon>
        <taxon>Agromyces</taxon>
    </lineage>
</organism>
<keyword evidence="3" id="KW-1185">Reference proteome</keyword>
<dbReference type="OrthoDB" id="4747531at2"/>